<comment type="similarity">
    <text evidence="1">Belongs to the glycosyltransferase 2 family.</text>
</comment>
<comment type="caution">
    <text evidence="7">The sequence shown here is derived from an EMBL/GenBank/DDBJ whole genome shotgun (WGS) entry which is preliminary data.</text>
</comment>
<keyword evidence="5" id="KW-0812">Transmembrane</keyword>
<organism evidence="7 8">
    <name type="scientific">Durusdinium trenchii</name>
    <dbReference type="NCBI Taxonomy" id="1381693"/>
    <lineage>
        <taxon>Eukaryota</taxon>
        <taxon>Sar</taxon>
        <taxon>Alveolata</taxon>
        <taxon>Dinophyceae</taxon>
        <taxon>Suessiales</taxon>
        <taxon>Symbiodiniaceae</taxon>
        <taxon>Durusdinium</taxon>
    </lineage>
</organism>
<dbReference type="InterPro" id="IPR001173">
    <property type="entry name" value="Glyco_trans_2-like"/>
</dbReference>
<dbReference type="Pfam" id="PF00535">
    <property type="entry name" value="Glycos_transf_2"/>
    <property type="match status" value="1"/>
</dbReference>
<evidence type="ECO:0000259" key="6">
    <source>
        <dbReference type="Pfam" id="PF00535"/>
    </source>
</evidence>
<dbReference type="Gene3D" id="3.90.550.10">
    <property type="entry name" value="Spore Coat Polysaccharide Biosynthesis Protein SpsA, Chain A"/>
    <property type="match status" value="1"/>
</dbReference>
<dbReference type="PANTHER" id="PTHR43179:SF12">
    <property type="entry name" value="GALACTOFURANOSYLTRANSFERASE GLFT2"/>
    <property type="match status" value="1"/>
</dbReference>
<proteinExistence type="inferred from homology"/>
<dbReference type="InterPro" id="IPR029044">
    <property type="entry name" value="Nucleotide-diphossugar_trans"/>
</dbReference>
<evidence type="ECO:0000256" key="4">
    <source>
        <dbReference type="SAM" id="MobiDB-lite"/>
    </source>
</evidence>
<evidence type="ECO:0000313" key="7">
    <source>
        <dbReference type="EMBL" id="CAK9058949.1"/>
    </source>
</evidence>
<dbReference type="Proteomes" id="UP001642464">
    <property type="component" value="Unassembled WGS sequence"/>
</dbReference>
<evidence type="ECO:0000256" key="3">
    <source>
        <dbReference type="ARBA" id="ARBA00022679"/>
    </source>
</evidence>
<evidence type="ECO:0000313" key="8">
    <source>
        <dbReference type="Proteomes" id="UP001642464"/>
    </source>
</evidence>
<evidence type="ECO:0000256" key="5">
    <source>
        <dbReference type="SAM" id="Phobius"/>
    </source>
</evidence>
<keyword evidence="3" id="KW-0808">Transferase</keyword>
<name>A0ABP0N5P0_9DINO</name>
<dbReference type="EMBL" id="CAXAMM010026446">
    <property type="protein sequence ID" value="CAK9058949.1"/>
    <property type="molecule type" value="Genomic_DNA"/>
</dbReference>
<sequence length="860" mass="95125">MPMGSRGYNEADGAEVPDLPQVAISFLMFMQHFPLAWLRPPYKKPDTVTFFEAEEAGKRQLASLLDLRLGQLKFANAQQLKTPADSLVWHWKSFGKRAADNKLNAEQYELFGAAGRAWSESPTVAAAGSGRVADCCSRGLFFAETSWVLEENSAASHELGSFTFPTSAFDPAATCPQCRASKPLPGTPPAAAAWRCNGCRGDPEKCRVARRAAAAYSSGAVRAKGTLESMLLSAIKRGHAEAALLCANALAPLDSAVFLDAALRGRRAGIVATILSFSAEETLPKALGAVESHWLNTGRDFRLIRQQLQEARGAFFLNPRDEALSQDLTQLLRQAPVSLPRPAVQSVCSFVFCRDLSENIRGTLVLTALFMPMLGLLKVMAFMALFLFDCAFVERFTSGIGNQDFTLVQRDGSCGQQGIPGLAAPPSGRRRVVCTALANSGDDIARAPSWKDTLKGAAFWANPNHWDKVPQSLKMKLIFIFFKVVGTIGGYRGRAAFARKSGLKPLMKRREEALAVVDLASEVNYEKFPNVQEKLREAPGSHAAAVVLPVYTRTQQDVKELRATLTALSKQTRVPDVVLLVDDASPEELEAATREWPDDRLALVRLHRNVGPAGARSVGLRLLRQWAVMSWLASLTVTLHRTESGSSRWLRHKEKGVGRSRMGRASSRDPRSRWIKAVDAQGDGATGKFHDHFGNLNGRWSWDDPKDVLLYGCTCNFSVNLNSIDMEEFDPIFSRPGFEDIEFCWRLRVEKNVMTRYCEKARMYHQYDHGPVGLYRQFWKYGHTEPIMAWMHPDFTFQGSRPVTVGFNDPRDPEARNFDTFARSAVQGIDGVVQFLKWKTKREPPPASGRARGAPITPGG</sequence>
<feature type="region of interest" description="Disordered" evidence="4">
    <location>
        <begin position="841"/>
        <end position="860"/>
    </location>
</feature>
<feature type="transmembrane region" description="Helical" evidence="5">
    <location>
        <begin position="364"/>
        <end position="388"/>
    </location>
</feature>
<keyword evidence="2" id="KW-0328">Glycosyltransferase</keyword>
<keyword evidence="5" id="KW-0472">Membrane</keyword>
<evidence type="ECO:0000256" key="2">
    <source>
        <dbReference type="ARBA" id="ARBA00022676"/>
    </source>
</evidence>
<keyword evidence="5" id="KW-1133">Transmembrane helix</keyword>
<gene>
    <name evidence="7" type="ORF">SCF082_LOCUS31318</name>
</gene>
<dbReference type="SUPFAM" id="SSF53448">
    <property type="entry name" value="Nucleotide-diphospho-sugar transferases"/>
    <property type="match status" value="1"/>
</dbReference>
<feature type="compositionally biased region" description="Low complexity" evidence="4">
    <location>
        <begin position="848"/>
        <end position="860"/>
    </location>
</feature>
<feature type="domain" description="Glycosyltransferase 2-like" evidence="6">
    <location>
        <begin position="546"/>
        <end position="622"/>
    </location>
</feature>
<protein>
    <recommendedName>
        <fullName evidence="6">Glycosyltransferase 2-like domain-containing protein</fullName>
    </recommendedName>
</protein>
<reference evidence="7 8" key="1">
    <citation type="submission" date="2024-02" db="EMBL/GenBank/DDBJ databases">
        <authorList>
            <person name="Chen Y."/>
            <person name="Shah S."/>
            <person name="Dougan E. K."/>
            <person name="Thang M."/>
            <person name="Chan C."/>
        </authorList>
    </citation>
    <scope>NUCLEOTIDE SEQUENCE [LARGE SCALE GENOMIC DNA]</scope>
</reference>
<accession>A0ABP0N5P0</accession>
<evidence type="ECO:0000256" key="1">
    <source>
        <dbReference type="ARBA" id="ARBA00006739"/>
    </source>
</evidence>
<keyword evidence="8" id="KW-1185">Reference proteome</keyword>
<dbReference type="PANTHER" id="PTHR43179">
    <property type="entry name" value="RHAMNOSYLTRANSFERASE WBBL"/>
    <property type="match status" value="1"/>
</dbReference>